<evidence type="ECO:0000313" key="8">
    <source>
        <dbReference type="Proteomes" id="UP000620075"/>
    </source>
</evidence>
<dbReference type="Gene3D" id="1.25.40.10">
    <property type="entry name" value="Tetratricopeptide repeat domain"/>
    <property type="match status" value="1"/>
</dbReference>
<dbReference type="PROSITE" id="PS51755">
    <property type="entry name" value="OMPR_PHOB"/>
    <property type="match status" value="1"/>
</dbReference>
<evidence type="ECO:0000256" key="4">
    <source>
        <dbReference type="ARBA" id="ARBA00023163"/>
    </source>
</evidence>
<organism evidence="7 8">
    <name type="scientific">Candidatus Dormiibacter inghamiae</name>
    <dbReference type="NCBI Taxonomy" id="3127013"/>
    <lineage>
        <taxon>Bacteria</taxon>
        <taxon>Bacillati</taxon>
        <taxon>Candidatus Dormiibacterota</taxon>
        <taxon>Candidatus Dormibacteria</taxon>
        <taxon>Candidatus Dormibacterales</taxon>
        <taxon>Candidatus Dormibacteraceae</taxon>
        <taxon>Candidatus Dormiibacter</taxon>
    </lineage>
</organism>
<dbReference type="EMBL" id="JAEKNQ010000021">
    <property type="protein sequence ID" value="MBJ7602696.1"/>
    <property type="molecule type" value="Genomic_DNA"/>
</dbReference>
<proteinExistence type="inferred from homology"/>
<reference evidence="7 8" key="1">
    <citation type="submission" date="2020-10" db="EMBL/GenBank/DDBJ databases">
        <title>Ca. Dormibacterota MAGs.</title>
        <authorList>
            <person name="Montgomery K."/>
        </authorList>
    </citation>
    <scope>NUCLEOTIDE SEQUENCE [LARGE SCALE GENOMIC DNA]</scope>
    <source>
        <strain evidence="7">SC8811_S16_3</strain>
    </source>
</reference>
<dbReference type="RefSeq" id="WP_338177459.1">
    <property type="nucleotide sequence ID" value="NZ_JAEKNQ010000021.1"/>
</dbReference>
<dbReference type="PANTHER" id="PTHR35807">
    <property type="entry name" value="TRANSCRIPTIONAL REGULATOR REDD-RELATED"/>
    <property type="match status" value="1"/>
</dbReference>
<accession>A0A934K6P0</accession>
<name>A0A934K6P0_9BACT</name>
<evidence type="ECO:0000313" key="7">
    <source>
        <dbReference type="EMBL" id="MBJ7602696.1"/>
    </source>
</evidence>
<dbReference type="SUPFAM" id="SSF46894">
    <property type="entry name" value="C-terminal effector domain of the bipartite response regulators"/>
    <property type="match status" value="1"/>
</dbReference>
<comment type="similarity">
    <text evidence="1">Belongs to the AfsR/DnrI/RedD regulatory family.</text>
</comment>
<dbReference type="SMART" id="SM00862">
    <property type="entry name" value="Trans_reg_C"/>
    <property type="match status" value="1"/>
</dbReference>
<dbReference type="GO" id="GO:0000160">
    <property type="term" value="P:phosphorelay signal transduction system"/>
    <property type="evidence" value="ECO:0007669"/>
    <property type="project" value="InterPro"/>
</dbReference>
<gene>
    <name evidence="7" type="ORF">JF888_05815</name>
</gene>
<keyword evidence="2" id="KW-0805">Transcription regulation</keyword>
<evidence type="ECO:0000256" key="1">
    <source>
        <dbReference type="ARBA" id="ARBA00005820"/>
    </source>
</evidence>
<dbReference type="Gene3D" id="1.10.10.10">
    <property type="entry name" value="Winged helix-like DNA-binding domain superfamily/Winged helix DNA-binding domain"/>
    <property type="match status" value="1"/>
</dbReference>
<sequence length="335" mass="36855">MVRLFGPLELETPTGGRLGPRDLGGAKPRRLLEVLLSERGRRVSKGALASSIWDDQRPRSMEATIETYVSILRKACGDPQVITTVERGYRVDSQRLSSDLDEFDRLALAGTLDSLQAALALADRGVILQHDPLTPWALSLQEEYRSGIGRVAGLAGQRALEAGLFSSAANHLEQAIQRDTEGEQHYRRLMLASYLMGDRSRALRTYERLRRTASGIGLDPLPQTRDLHRRMLRGEVIRIPAANSKRVLVVESDSRYRWPLVQCVAAAGCLAELASDFSPSTGPAPHLTYDAIVAGIPAPREHELQHPFLLVSKPFSPPAVTDWILGRLSSATDAI</sequence>
<evidence type="ECO:0000256" key="2">
    <source>
        <dbReference type="ARBA" id="ARBA00023015"/>
    </source>
</evidence>
<comment type="caution">
    <text evidence="7">The sequence shown here is derived from an EMBL/GenBank/DDBJ whole genome shotgun (WGS) entry which is preliminary data.</text>
</comment>
<dbReference type="AlphaFoldDB" id="A0A934K6P0"/>
<dbReference type="InterPro" id="IPR036388">
    <property type="entry name" value="WH-like_DNA-bd_sf"/>
</dbReference>
<dbReference type="Pfam" id="PF03704">
    <property type="entry name" value="BTAD"/>
    <property type="match status" value="1"/>
</dbReference>
<dbReference type="SUPFAM" id="SSF48452">
    <property type="entry name" value="TPR-like"/>
    <property type="match status" value="1"/>
</dbReference>
<dbReference type="InterPro" id="IPR051677">
    <property type="entry name" value="AfsR-DnrI-RedD_regulator"/>
</dbReference>
<dbReference type="InterPro" id="IPR016032">
    <property type="entry name" value="Sig_transdc_resp-reg_C-effctor"/>
</dbReference>
<protein>
    <submittedName>
        <fullName evidence="7">Winged helix-turn-helix domain-containing protein</fullName>
    </submittedName>
</protein>
<dbReference type="InterPro" id="IPR001867">
    <property type="entry name" value="OmpR/PhoB-type_DNA-bd"/>
</dbReference>
<feature type="DNA-binding region" description="OmpR/PhoB-type" evidence="5">
    <location>
        <begin position="1"/>
        <end position="93"/>
    </location>
</feature>
<dbReference type="SMART" id="SM01043">
    <property type="entry name" value="BTAD"/>
    <property type="match status" value="1"/>
</dbReference>
<evidence type="ECO:0000256" key="5">
    <source>
        <dbReference type="PROSITE-ProRule" id="PRU01091"/>
    </source>
</evidence>
<evidence type="ECO:0000259" key="6">
    <source>
        <dbReference type="PROSITE" id="PS51755"/>
    </source>
</evidence>
<dbReference type="Pfam" id="PF00486">
    <property type="entry name" value="Trans_reg_C"/>
    <property type="match status" value="1"/>
</dbReference>
<dbReference type="Proteomes" id="UP000620075">
    <property type="component" value="Unassembled WGS sequence"/>
</dbReference>
<dbReference type="InterPro" id="IPR005158">
    <property type="entry name" value="BTAD"/>
</dbReference>
<dbReference type="InterPro" id="IPR011990">
    <property type="entry name" value="TPR-like_helical_dom_sf"/>
</dbReference>
<evidence type="ECO:0000256" key="3">
    <source>
        <dbReference type="ARBA" id="ARBA00023125"/>
    </source>
</evidence>
<dbReference type="GO" id="GO:0006355">
    <property type="term" value="P:regulation of DNA-templated transcription"/>
    <property type="evidence" value="ECO:0007669"/>
    <property type="project" value="InterPro"/>
</dbReference>
<dbReference type="GO" id="GO:0003677">
    <property type="term" value="F:DNA binding"/>
    <property type="evidence" value="ECO:0007669"/>
    <property type="project" value="UniProtKB-UniRule"/>
</dbReference>
<feature type="domain" description="OmpR/PhoB-type" evidence="6">
    <location>
        <begin position="1"/>
        <end position="93"/>
    </location>
</feature>
<keyword evidence="4" id="KW-0804">Transcription</keyword>
<dbReference type="PANTHER" id="PTHR35807:SF1">
    <property type="entry name" value="TRANSCRIPTIONAL REGULATOR REDD"/>
    <property type="match status" value="1"/>
</dbReference>
<keyword evidence="3 5" id="KW-0238">DNA-binding</keyword>